<dbReference type="RefSeq" id="WP_380061692.1">
    <property type="nucleotide sequence ID" value="NZ_JBHSEI010000007.1"/>
</dbReference>
<reference evidence="3" key="1">
    <citation type="journal article" date="2019" name="Int. J. Syst. Evol. Microbiol.">
        <title>The Global Catalogue of Microorganisms (GCM) 10K type strain sequencing project: providing services to taxonomists for standard genome sequencing and annotation.</title>
        <authorList>
            <consortium name="The Broad Institute Genomics Platform"/>
            <consortium name="The Broad Institute Genome Sequencing Center for Infectious Disease"/>
            <person name="Wu L."/>
            <person name="Ma J."/>
        </authorList>
    </citation>
    <scope>NUCLEOTIDE SEQUENCE [LARGE SCALE GENOMIC DNA]</scope>
    <source>
        <strain evidence="3">CCUG 55995</strain>
    </source>
</reference>
<dbReference type="SMART" id="SM00257">
    <property type="entry name" value="LysM"/>
    <property type="match status" value="1"/>
</dbReference>
<evidence type="ECO:0000313" key="3">
    <source>
        <dbReference type="Proteomes" id="UP001595952"/>
    </source>
</evidence>
<dbReference type="InterPro" id="IPR018392">
    <property type="entry name" value="LysM"/>
</dbReference>
<dbReference type="Pfam" id="PF01476">
    <property type="entry name" value="LysM"/>
    <property type="match status" value="1"/>
</dbReference>
<organism evidence="2 3">
    <name type="scientific">Deinococcus hohokamensis</name>
    <dbReference type="NCBI Taxonomy" id="309883"/>
    <lineage>
        <taxon>Bacteria</taxon>
        <taxon>Thermotogati</taxon>
        <taxon>Deinococcota</taxon>
        <taxon>Deinococci</taxon>
        <taxon>Deinococcales</taxon>
        <taxon>Deinococcaceae</taxon>
        <taxon>Deinococcus</taxon>
    </lineage>
</organism>
<dbReference type="Gene3D" id="3.10.350.10">
    <property type="entry name" value="LysM domain"/>
    <property type="match status" value="1"/>
</dbReference>
<dbReference type="EMBL" id="JBHSEI010000007">
    <property type="protein sequence ID" value="MFC4638684.1"/>
    <property type="molecule type" value="Genomic_DNA"/>
</dbReference>
<keyword evidence="3" id="KW-1185">Reference proteome</keyword>
<evidence type="ECO:0000313" key="2">
    <source>
        <dbReference type="EMBL" id="MFC4638684.1"/>
    </source>
</evidence>
<proteinExistence type="predicted"/>
<dbReference type="InterPro" id="IPR036779">
    <property type="entry name" value="LysM_dom_sf"/>
</dbReference>
<evidence type="ECO:0000259" key="1">
    <source>
        <dbReference type="PROSITE" id="PS51782"/>
    </source>
</evidence>
<dbReference type="Proteomes" id="UP001595952">
    <property type="component" value="Unassembled WGS sequence"/>
</dbReference>
<gene>
    <name evidence="2" type="ORF">ACFO0D_10060</name>
</gene>
<feature type="domain" description="LysM" evidence="1">
    <location>
        <begin position="198"/>
        <end position="247"/>
    </location>
</feature>
<dbReference type="PROSITE" id="PS51782">
    <property type="entry name" value="LYSM"/>
    <property type="match status" value="1"/>
</dbReference>
<dbReference type="CDD" id="cd00118">
    <property type="entry name" value="LysM"/>
    <property type="match status" value="1"/>
</dbReference>
<name>A0ABV9I8P1_9DEIO</name>
<protein>
    <submittedName>
        <fullName evidence="2">LysM peptidoglycan-binding domain-containing protein</fullName>
    </submittedName>
</protein>
<dbReference type="SUPFAM" id="SSF55486">
    <property type="entry name" value="Metalloproteases ('zincins'), catalytic domain"/>
    <property type="match status" value="1"/>
</dbReference>
<accession>A0ABV9I8P1</accession>
<comment type="caution">
    <text evidence="2">The sequence shown here is derived from an EMBL/GenBank/DDBJ whole genome shotgun (WGS) entry which is preliminary data.</text>
</comment>
<sequence length="248" mass="27400">MPKPAKSYELSQAISDKPYGWTAAFTVQHTPSAYKVLIKAKVNPAGKVTANQLKKVQERTSLEFARYWDARFLLKDAKGNSTPLNVTLKFVTEKPHLTIALNPGDGRDNLTTWYVESAPQDRAHELGHQLGMKDEYLDAAAPNRDHPQDPGVKTDHSLMGNYYEEGEGRADVKLRHGRVLATAISSVTGRKLTAQMSPNYTVRSGDTLASIALRVYGSTQKAEALYQLNKAVIPADRKLKPGTALRLK</sequence>